<evidence type="ECO:0000259" key="2">
    <source>
        <dbReference type="Pfam" id="PF06985"/>
    </source>
</evidence>
<proteinExistence type="predicted"/>
<evidence type="ECO:0000313" key="3">
    <source>
        <dbReference type="EMBL" id="KAK8875241.1"/>
    </source>
</evidence>
<dbReference type="InterPro" id="IPR010730">
    <property type="entry name" value="HET"/>
</dbReference>
<feature type="region of interest" description="Disordered" evidence="1">
    <location>
        <begin position="745"/>
        <end position="767"/>
    </location>
</feature>
<sequence>MIPPVINSRVRDLDGKQRLARALDHVVDAAVDFANSCGLRMIWIDQECLPQHQPGDTPSEEEIRYKQLGVQAMDSVYNKACVTLGLHSYKVTSQLQAKAIWVWSESAKNRGQLVPNGDMINGLLDFLKEVQLDRWYTRAWAIQEAISSGNKLFLAFPKAPETHYPSAKFRLSGERGPRHPLDTDERVLDSELIAIPVNVFQDIVGAARALVEQQFQLVGQLLLFRPDVAFPILKAAECLHPKVTTRQDPSNVNIVSSRIYGPRRRVDAATVVTLLSRRGCRDVQDRVTIVANMCNYEIRLATDKVGQHCKSLRVGYLAIALLNGDLSLLVPELFEPLQHDAEITHRTDGIQMGSLFSPFDTNARLLNHTMSQEGGLVIPRLLRHTYDENQREGLQYPAYGWTADSMLDLSILKFQYAELWQSIKCVRVATYPGKEESDADFKARQARYEAIGRRLGRVEVMGAALRELLHHGTIEPGSSIWDGLDSTGVQVTAILDAYWIEGEAAMQDIIAKIVFGILRYLHSLSTPQSIGVANSIWQSLRVDVVDKPYGSGARDLPDTVGDELFTHPDVVRAPFHALQLDKSRDGSYHQVWLIDRIMYQGFVWTGTYRHARNVPNESPPSDEEDLDEDKPPQAGDFNIIDRQFQRHLLATMCVTMDQGDAMDSTETIVNSGTITYLCELLAAGGCFTAEAERDRRKELVGVFDVDGPCIVATPFNHDWEVLPHPNLRSMSVCWVMEPVKKLGLNDGEAQTDGGEGVSTQVGRKGKEPATAMDIADTSDFGTHSEEQLLSRVRAEDEDTLFRVTNKVKGMWQIMDPPMQLYSFI</sequence>
<evidence type="ECO:0000313" key="4">
    <source>
        <dbReference type="Proteomes" id="UP001390339"/>
    </source>
</evidence>
<keyword evidence="4" id="KW-1185">Reference proteome</keyword>
<dbReference type="EMBL" id="JAPCWZ010000003">
    <property type="protein sequence ID" value="KAK8875241.1"/>
    <property type="molecule type" value="Genomic_DNA"/>
</dbReference>
<organism evidence="3 4">
    <name type="scientific">Apiospora arundinis</name>
    <dbReference type="NCBI Taxonomy" id="335852"/>
    <lineage>
        <taxon>Eukaryota</taxon>
        <taxon>Fungi</taxon>
        <taxon>Dikarya</taxon>
        <taxon>Ascomycota</taxon>
        <taxon>Pezizomycotina</taxon>
        <taxon>Sordariomycetes</taxon>
        <taxon>Xylariomycetidae</taxon>
        <taxon>Amphisphaeriales</taxon>
        <taxon>Apiosporaceae</taxon>
        <taxon>Apiospora</taxon>
    </lineage>
</organism>
<gene>
    <name evidence="3" type="ORF">PGQ11_005755</name>
</gene>
<accession>A0ABR2JBZ8</accession>
<feature type="region of interest" description="Disordered" evidence="1">
    <location>
        <begin position="613"/>
        <end position="635"/>
    </location>
</feature>
<dbReference type="Pfam" id="PF06985">
    <property type="entry name" value="HET"/>
    <property type="match status" value="1"/>
</dbReference>
<feature type="domain" description="Heterokaryon incompatibility" evidence="2">
    <location>
        <begin position="22"/>
        <end position="144"/>
    </location>
</feature>
<comment type="caution">
    <text evidence="3">The sequence shown here is derived from an EMBL/GenBank/DDBJ whole genome shotgun (WGS) entry which is preliminary data.</text>
</comment>
<protein>
    <recommendedName>
        <fullName evidence="2">Heterokaryon incompatibility domain-containing protein</fullName>
    </recommendedName>
</protein>
<reference evidence="3 4" key="1">
    <citation type="journal article" date="2024" name="IMA Fungus">
        <title>Apiospora arundinis, a panoply of carbohydrate-active enzymes and secondary metabolites.</title>
        <authorList>
            <person name="Sorensen T."/>
            <person name="Petersen C."/>
            <person name="Muurmann A.T."/>
            <person name="Christiansen J.V."/>
            <person name="Brundto M.L."/>
            <person name="Overgaard C.K."/>
            <person name="Boysen A.T."/>
            <person name="Wollenberg R.D."/>
            <person name="Larsen T.O."/>
            <person name="Sorensen J.L."/>
            <person name="Nielsen K.L."/>
            <person name="Sondergaard T.E."/>
        </authorList>
    </citation>
    <scope>NUCLEOTIDE SEQUENCE [LARGE SCALE GENOMIC DNA]</scope>
    <source>
        <strain evidence="3 4">AAU 773</strain>
    </source>
</reference>
<evidence type="ECO:0000256" key="1">
    <source>
        <dbReference type="SAM" id="MobiDB-lite"/>
    </source>
</evidence>
<dbReference type="Proteomes" id="UP001390339">
    <property type="component" value="Unassembled WGS sequence"/>
</dbReference>
<name>A0ABR2JBZ8_9PEZI</name>